<dbReference type="EMBL" id="FOXR01000010">
    <property type="protein sequence ID" value="SFQ03468.1"/>
    <property type="molecule type" value="Genomic_DNA"/>
</dbReference>
<keyword evidence="1" id="KW-0472">Membrane</keyword>
<dbReference type="RefSeq" id="WP_276576387.1">
    <property type="nucleotide sequence ID" value="NZ_FOXR01000010.1"/>
</dbReference>
<feature type="transmembrane region" description="Helical" evidence="1">
    <location>
        <begin position="12"/>
        <end position="32"/>
    </location>
</feature>
<dbReference type="Proteomes" id="UP000198577">
    <property type="component" value="Unassembled WGS sequence"/>
</dbReference>
<keyword evidence="1" id="KW-1133">Transmembrane helix</keyword>
<evidence type="ECO:0000313" key="2">
    <source>
        <dbReference type="EMBL" id="SFQ03468.1"/>
    </source>
</evidence>
<organism evidence="2 3">
    <name type="scientific">Caldicoprobacter faecalis</name>
    <dbReference type="NCBI Taxonomy" id="937334"/>
    <lineage>
        <taxon>Bacteria</taxon>
        <taxon>Bacillati</taxon>
        <taxon>Bacillota</taxon>
        <taxon>Clostridia</taxon>
        <taxon>Caldicoprobacterales</taxon>
        <taxon>Caldicoprobacteraceae</taxon>
        <taxon>Caldicoprobacter</taxon>
    </lineage>
</organism>
<keyword evidence="1" id="KW-0812">Transmembrane</keyword>
<accession>A0A1I5V7J7</accession>
<evidence type="ECO:0000313" key="3">
    <source>
        <dbReference type="Proteomes" id="UP000198577"/>
    </source>
</evidence>
<reference evidence="2 3" key="1">
    <citation type="submission" date="2016-10" db="EMBL/GenBank/DDBJ databases">
        <authorList>
            <person name="de Groot N.N."/>
        </authorList>
    </citation>
    <scope>NUCLEOTIDE SEQUENCE [LARGE SCALE GENOMIC DNA]</scope>
    <source>
        <strain evidence="2 3">DSM 20678</strain>
    </source>
</reference>
<sequence>MYRLFRSEVGRGITGIIVSIILVLAALFPIFFMELLSQLVSLT</sequence>
<name>A0A1I5V7J7_9FIRM</name>
<proteinExistence type="predicted"/>
<keyword evidence="3" id="KW-1185">Reference proteome</keyword>
<evidence type="ECO:0000256" key="1">
    <source>
        <dbReference type="SAM" id="Phobius"/>
    </source>
</evidence>
<gene>
    <name evidence="2" type="ORF">SAMN05444406_11029</name>
</gene>
<protein>
    <submittedName>
        <fullName evidence="2">Uncharacterized protein</fullName>
    </submittedName>
</protein>
<dbReference type="AlphaFoldDB" id="A0A1I5V7J7"/>